<dbReference type="EMBL" id="KQ979639">
    <property type="protein sequence ID" value="KYN20065.1"/>
    <property type="molecule type" value="Genomic_DNA"/>
</dbReference>
<reference evidence="1 2" key="1">
    <citation type="submission" date="2015-09" db="EMBL/GenBank/DDBJ databases">
        <title>Trachymyrmex cornetzi WGS genome.</title>
        <authorList>
            <person name="Nygaard S."/>
            <person name="Hu H."/>
            <person name="Boomsma J."/>
            <person name="Zhang G."/>
        </authorList>
    </citation>
    <scope>NUCLEOTIDE SEQUENCE [LARGE SCALE GENOMIC DNA]</scope>
    <source>
        <strain evidence="1">Tcor2-1</strain>
        <tissue evidence="1">Whole body</tissue>
    </source>
</reference>
<evidence type="ECO:0008006" key="3">
    <source>
        <dbReference type="Google" id="ProtNLM"/>
    </source>
</evidence>
<evidence type="ECO:0000313" key="2">
    <source>
        <dbReference type="Proteomes" id="UP000078492"/>
    </source>
</evidence>
<name>A0A151J7V9_9HYME</name>
<dbReference type="Proteomes" id="UP000078492">
    <property type="component" value="Unassembled WGS sequence"/>
</dbReference>
<keyword evidence="2" id="KW-1185">Reference proteome</keyword>
<proteinExistence type="predicted"/>
<dbReference type="STRING" id="471704.A0A151J7V9"/>
<gene>
    <name evidence="1" type="ORF">ALC57_07591</name>
</gene>
<organism evidence="1 2">
    <name type="scientific">Trachymyrmex cornetzi</name>
    <dbReference type="NCBI Taxonomy" id="471704"/>
    <lineage>
        <taxon>Eukaryota</taxon>
        <taxon>Metazoa</taxon>
        <taxon>Ecdysozoa</taxon>
        <taxon>Arthropoda</taxon>
        <taxon>Hexapoda</taxon>
        <taxon>Insecta</taxon>
        <taxon>Pterygota</taxon>
        <taxon>Neoptera</taxon>
        <taxon>Endopterygota</taxon>
        <taxon>Hymenoptera</taxon>
        <taxon>Apocrita</taxon>
        <taxon>Aculeata</taxon>
        <taxon>Formicoidea</taxon>
        <taxon>Formicidae</taxon>
        <taxon>Myrmicinae</taxon>
        <taxon>Trachymyrmex</taxon>
    </lineage>
</organism>
<dbReference type="AlphaFoldDB" id="A0A151J7V9"/>
<sequence>MLVHNINISPDNFNIDYNFNKLNNKWLINLSNIDIPDISKFILQLGQKFNLPNNVINKENIKIEFVKHIENNLIKLDENTKNYIRKDAIPILNNINFSHTNDPNNVIIKKGMKDLIKFINNHPDILITRADKGNTTVVLNRNDYNSKMYEILNDNNTYINVTKDPTNKLTIEIRTILIRWKNKGYIDQSTYNKLYTSKKINLCALPTSAILIAGQPYKVMNAIFHYGSCIENDHFISMYREGSPWIEADDTQVTKKQWPRAAKNISTLFLENIDK</sequence>
<evidence type="ECO:0000313" key="1">
    <source>
        <dbReference type="EMBL" id="KYN20065.1"/>
    </source>
</evidence>
<protein>
    <recommendedName>
        <fullName evidence="3">USP domain-containing protein</fullName>
    </recommendedName>
</protein>
<accession>A0A151J7V9</accession>